<dbReference type="EMBL" id="MVHF01000010">
    <property type="protein sequence ID" value="ORA35922.1"/>
    <property type="molecule type" value="Genomic_DNA"/>
</dbReference>
<name>A0A1X0B0R5_9MYCO</name>
<dbReference type="RefSeq" id="WP_083164415.1">
    <property type="nucleotide sequence ID" value="NZ_MVHF01000010.1"/>
</dbReference>
<accession>A0A1X0B0R5</accession>
<dbReference type="STRING" id="1927124.BST13_13000"/>
<dbReference type="Gene3D" id="3.40.50.720">
    <property type="entry name" value="NAD(P)-binding Rossmann-like Domain"/>
    <property type="match status" value="1"/>
</dbReference>
<comment type="caution">
    <text evidence="3">The sequence shown here is derived from an EMBL/GenBank/DDBJ whole genome shotgun (WGS) entry which is preliminary data.</text>
</comment>
<dbReference type="PANTHER" id="PTHR42748">
    <property type="entry name" value="NITROGEN METABOLITE REPRESSION PROTEIN NMRA FAMILY MEMBER"/>
    <property type="match status" value="1"/>
</dbReference>
<dbReference type="Pfam" id="PF13460">
    <property type="entry name" value="NAD_binding_10"/>
    <property type="match status" value="1"/>
</dbReference>
<dbReference type="SUPFAM" id="SSF51735">
    <property type="entry name" value="NAD(P)-binding Rossmann-fold domains"/>
    <property type="match status" value="1"/>
</dbReference>
<dbReference type="PANTHER" id="PTHR42748:SF3">
    <property type="entry name" value="BLL4366 PROTEIN"/>
    <property type="match status" value="1"/>
</dbReference>
<feature type="domain" description="NAD(P)-binding" evidence="2">
    <location>
        <begin position="7"/>
        <end position="180"/>
    </location>
</feature>
<gene>
    <name evidence="3" type="ORF">BST13_13000</name>
</gene>
<keyword evidence="4" id="KW-1185">Reference proteome</keyword>
<dbReference type="InterPro" id="IPR016040">
    <property type="entry name" value="NAD(P)-bd_dom"/>
</dbReference>
<evidence type="ECO:0000313" key="4">
    <source>
        <dbReference type="Proteomes" id="UP000192448"/>
    </source>
</evidence>
<dbReference type="InterPro" id="IPR051164">
    <property type="entry name" value="NmrA-like_oxidored"/>
</dbReference>
<sequence>MKVTVMGASGLVGSLLVELLTREGEDVVSASRRSGVDVLSGLGLPKALAGADCLVDVTNSPSFDDEEVMDFFVRSTTNLVAAARAAGLGHYVALSIVGADELPDSGYMRAKVAQEQIIASSGLPYTIVRATQFREFADTIVESLVVETDADEEDEHDVRVPDALIQPIAADEVAAFLAEVAISPPRNRVINIGGPEKISFARLAREVLALHHDDQRVVVDRQATYFGTTLAKDSLVTREGAMIASIPFG</sequence>
<protein>
    <submittedName>
        <fullName evidence="3">LysR family transcriptional regulator</fullName>
    </submittedName>
</protein>
<proteinExistence type="predicted"/>
<evidence type="ECO:0000256" key="1">
    <source>
        <dbReference type="ARBA" id="ARBA00022857"/>
    </source>
</evidence>
<organism evidence="3 4">
    <name type="scientific">Mycobacterium aquaticum</name>
    <dbReference type="NCBI Taxonomy" id="1927124"/>
    <lineage>
        <taxon>Bacteria</taxon>
        <taxon>Bacillati</taxon>
        <taxon>Actinomycetota</taxon>
        <taxon>Actinomycetes</taxon>
        <taxon>Mycobacteriales</taxon>
        <taxon>Mycobacteriaceae</taxon>
        <taxon>Mycobacterium</taxon>
    </lineage>
</organism>
<evidence type="ECO:0000259" key="2">
    <source>
        <dbReference type="Pfam" id="PF13460"/>
    </source>
</evidence>
<dbReference type="OrthoDB" id="9771302at2"/>
<keyword evidence="1" id="KW-0521">NADP</keyword>
<reference evidence="3 4" key="1">
    <citation type="submission" date="2017-02" db="EMBL/GenBank/DDBJ databases">
        <title>The new phylogeny of genus Mycobacterium.</title>
        <authorList>
            <person name="Tortoli E."/>
            <person name="Trovato A."/>
            <person name="Cirillo D.M."/>
        </authorList>
    </citation>
    <scope>NUCLEOTIDE SEQUENCE [LARGE SCALE GENOMIC DNA]</scope>
    <source>
        <strain evidence="3 4">RW6</strain>
    </source>
</reference>
<evidence type="ECO:0000313" key="3">
    <source>
        <dbReference type="EMBL" id="ORA35922.1"/>
    </source>
</evidence>
<dbReference type="Proteomes" id="UP000192448">
    <property type="component" value="Unassembled WGS sequence"/>
</dbReference>
<dbReference type="AlphaFoldDB" id="A0A1X0B0R5"/>
<dbReference type="InterPro" id="IPR036291">
    <property type="entry name" value="NAD(P)-bd_dom_sf"/>
</dbReference>